<comment type="subcellular location">
    <subcellularLocation>
        <location evidence="1">Membrane</location>
        <topology evidence="1">Multi-pass membrane protein</topology>
    </subcellularLocation>
</comment>
<dbReference type="InterPro" id="IPR036513">
    <property type="entry name" value="STAS_dom_sf"/>
</dbReference>
<feature type="transmembrane region" description="Helical" evidence="5">
    <location>
        <begin position="348"/>
        <end position="370"/>
    </location>
</feature>
<dbReference type="CDD" id="cd07042">
    <property type="entry name" value="STAS_SulP_like_sulfate_transporter"/>
    <property type="match status" value="1"/>
</dbReference>
<feature type="transmembrane region" description="Helical" evidence="5">
    <location>
        <begin position="283"/>
        <end position="307"/>
    </location>
</feature>
<dbReference type="Proteomes" id="UP000019184">
    <property type="component" value="Unassembled WGS sequence"/>
</dbReference>
<dbReference type="EMBL" id="CBTK010000212">
    <property type="protein sequence ID" value="CDH45821.1"/>
    <property type="molecule type" value="Genomic_DNA"/>
</dbReference>
<feature type="domain" description="STAS" evidence="6">
    <location>
        <begin position="461"/>
        <end position="572"/>
    </location>
</feature>
<dbReference type="Pfam" id="PF01740">
    <property type="entry name" value="STAS"/>
    <property type="match status" value="1"/>
</dbReference>
<evidence type="ECO:0000313" key="8">
    <source>
        <dbReference type="Proteomes" id="UP000019184"/>
    </source>
</evidence>
<keyword evidence="8" id="KW-1185">Reference proteome</keyword>
<evidence type="ECO:0000259" key="6">
    <source>
        <dbReference type="PROSITE" id="PS50801"/>
    </source>
</evidence>
<dbReference type="NCBIfam" id="TIGR00815">
    <property type="entry name" value="sulP"/>
    <property type="match status" value="1"/>
</dbReference>
<evidence type="ECO:0000256" key="1">
    <source>
        <dbReference type="ARBA" id="ARBA00004141"/>
    </source>
</evidence>
<dbReference type="RefSeq" id="WP_230314427.1">
    <property type="nucleotide sequence ID" value="NZ_CBTK010000212.1"/>
</dbReference>
<dbReference type="InterPro" id="IPR011547">
    <property type="entry name" value="SLC26A/SulP_dom"/>
</dbReference>
<feature type="transmembrane region" description="Helical" evidence="5">
    <location>
        <begin position="61"/>
        <end position="81"/>
    </location>
</feature>
<feature type="transmembrane region" description="Helical" evidence="5">
    <location>
        <begin position="134"/>
        <end position="153"/>
    </location>
</feature>
<feature type="transmembrane region" description="Helical" evidence="5">
    <location>
        <begin position="101"/>
        <end position="122"/>
    </location>
</feature>
<dbReference type="SUPFAM" id="SSF52091">
    <property type="entry name" value="SpoIIaa-like"/>
    <property type="match status" value="1"/>
</dbReference>
<sequence>MKTDREHSLYLPFATALRDKLRGGYNLSKLRADLLAGITVGIVGVPLAMAMAIGSGVPPQYGLYTAIVAGLLIALTGGSRFSVSGPTAAFIVILHPIAEQYGLGGLVTASFMAGIMLIGMGLGRMGKLVQFIPYPVTTGFATGSAVVIASLQFKDFFGLQLAVQPGHFLERIWLVGQALPTFHTPDLLIGASTLALLLLWQRLKTGLPAPLIGIIVATALTWLLSRFVEGFEVATIASRFSYVKDGHSLPGIPPFLPYFVLPWQLPSLDGQPLRLSLELIEALLGPAMAIALLGAIKSLLCAVVADGMTGTKHDPNAELIGQGIGNVVAPFFGGIAATGALARTVSNIRAGACSPLAAVFQALFILLVLLAMAPLLGYLPMAALSALLLQGAWNMSERKHFRHIFRVAPRNDILVLLVCFGLTVIFNMVIAIGVGVVLAALLFMNRMAELTGGKQVEADHPHLESPLPEGVRLYEVSGSLFFGAAEKAMSALHDIGARPRAVIINIEGVTVMDVSGLVALDSAIERLRSGGVLVAVAGVHGQPALLMRRAGLRNIPGKLLLSASLPQALLRVRHYLGESATGKPFITVPIN</sequence>
<dbReference type="GO" id="GO:0008271">
    <property type="term" value="F:secondary active sulfate transmembrane transporter activity"/>
    <property type="evidence" value="ECO:0007669"/>
    <property type="project" value="InterPro"/>
</dbReference>
<dbReference type="PROSITE" id="PS01130">
    <property type="entry name" value="SLC26A"/>
    <property type="match status" value="1"/>
</dbReference>
<dbReference type="GO" id="GO:0016020">
    <property type="term" value="C:membrane"/>
    <property type="evidence" value="ECO:0007669"/>
    <property type="project" value="UniProtKB-SubCell"/>
</dbReference>
<evidence type="ECO:0000256" key="3">
    <source>
        <dbReference type="ARBA" id="ARBA00022989"/>
    </source>
</evidence>
<feature type="transmembrane region" description="Helical" evidence="5">
    <location>
        <begin position="319"/>
        <end position="342"/>
    </location>
</feature>
<proteinExistence type="predicted"/>
<feature type="transmembrane region" description="Helical" evidence="5">
    <location>
        <begin position="34"/>
        <end position="54"/>
    </location>
</feature>
<accession>A0A7U7GCV2</accession>
<dbReference type="AlphaFoldDB" id="A0A7U7GCV2"/>
<feature type="transmembrane region" description="Helical" evidence="5">
    <location>
        <begin position="413"/>
        <end position="444"/>
    </location>
</feature>
<evidence type="ECO:0000256" key="5">
    <source>
        <dbReference type="SAM" id="Phobius"/>
    </source>
</evidence>
<comment type="caution">
    <text evidence="7">The sequence shown here is derived from an EMBL/GenBank/DDBJ whole genome shotgun (WGS) entry which is preliminary data.</text>
</comment>
<keyword evidence="2 5" id="KW-0812">Transmembrane</keyword>
<dbReference type="InterPro" id="IPR002645">
    <property type="entry name" value="STAS_dom"/>
</dbReference>
<dbReference type="Gene3D" id="3.30.750.24">
    <property type="entry name" value="STAS domain"/>
    <property type="match status" value="1"/>
</dbReference>
<evidence type="ECO:0000256" key="2">
    <source>
        <dbReference type="ARBA" id="ARBA00022692"/>
    </source>
</evidence>
<evidence type="ECO:0000256" key="4">
    <source>
        <dbReference type="ARBA" id="ARBA00023136"/>
    </source>
</evidence>
<keyword evidence="4 5" id="KW-0472">Membrane</keyword>
<organism evidence="7 8">
    <name type="scientific">Candidatus Contendobacter odensis Run_B_J11</name>
    <dbReference type="NCBI Taxonomy" id="1400861"/>
    <lineage>
        <taxon>Bacteria</taxon>
        <taxon>Pseudomonadati</taxon>
        <taxon>Pseudomonadota</taxon>
        <taxon>Gammaproteobacteria</taxon>
        <taxon>Candidatus Competibacteraceae</taxon>
        <taxon>Candidatus Contendibacter</taxon>
    </lineage>
</organism>
<gene>
    <name evidence="7" type="ORF">BN874_290062</name>
</gene>
<dbReference type="PROSITE" id="PS50801">
    <property type="entry name" value="STAS"/>
    <property type="match status" value="1"/>
</dbReference>
<reference evidence="7 8" key="1">
    <citation type="journal article" date="2014" name="ISME J.">
        <title>Candidatus Competibacter-lineage genomes retrieved from metagenomes reveal functional metabolic diversity.</title>
        <authorList>
            <person name="McIlroy S.J."/>
            <person name="Albertsen M."/>
            <person name="Andresen E.K."/>
            <person name="Saunders A.M."/>
            <person name="Kristiansen R."/>
            <person name="Stokholm-Bjerregaard M."/>
            <person name="Nielsen K.L."/>
            <person name="Nielsen P.H."/>
        </authorList>
    </citation>
    <scope>NUCLEOTIDE SEQUENCE [LARGE SCALE GENOMIC DNA]</scope>
    <source>
        <strain evidence="7 8">Run_B_J11</strain>
    </source>
</reference>
<feature type="transmembrane region" description="Helical" evidence="5">
    <location>
        <begin position="375"/>
        <end position="393"/>
    </location>
</feature>
<feature type="transmembrane region" description="Helical" evidence="5">
    <location>
        <begin position="207"/>
        <end position="225"/>
    </location>
</feature>
<name>A0A7U7GCV2_9GAMM</name>
<dbReference type="PANTHER" id="PTHR11814">
    <property type="entry name" value="SULFATE TRANSPORTER"/>
    <property type="match status" value="1"/>
</dbReference>
<keyword evidence="3 5" id="KW-1133">Transmembrane helix</keyword>
<dbReference type="InterPro" id="IPR001902">
    <property type="entry name" value="SLC26A/SulP_fam"/>
</dbReference>
<protein>
    <submittedName>
        <fullName evidence="7">Sulfate transporter YchM</fullName>
    </submittedName>
</protein>
<dbReference type="InterPro" id="IPR018045">
    <property type="entry name" value="S04_transporter_CS"/>
</dbReference>
<dbReference type="NCBIfam" id="NF008660">
    <property type="entry name" value="PRK11660.1"/>
    <property type="match status" value="1"/>
</dbReference>
<evidence type="ECO:0000313" key="7">
    <source>
        <dbReference type="EMBL" id="CDH45821.1"/>
    </source>
</evidence>
<dbReference type="Pfam" id="PF00916">
    <property type="entry name" value="Sulfate_transp"/>
    <property type="match status" value="1"/>
</dbReference>